<gene>
    <name evidence="2" type="ORF">DK389_01475</name>
</gene>
<protein>
    <submittedName>
        <fullName evidence="2">Uncharacterized protein</fullName>
    </submittedName>
</protein>
<sequence>MFPFSETPSAATESGRRKTDQGQDAESFRPLALPALAAAVRMRAPVAEKAAQRPQRRGILALLHEDAPLA</sequence>
<feature type="region of interest" description="Disordered" evidence="1">
    <location>
        <begin position="1"/>
        <end position="29"/>
    </location>
</feature>
<dbReference type="KEGG" id="mets:DK389_01475"/>
<dbReference type="RefSeq" id="WP_109887043.1">
    <property type="nucleotide sequence ID" value="NZ_CP029550.1"/>
</dbReference>
<feature type="compositionally biased region" description="Polar residues" evidence="1">
    <location>
        <begin position="1"/>
        <end position="12"/>
    </location>
</feature>
<evidence type="ECO:0000313" key="2">
    <source>
        <dbReference type="EMBL" id="AWN39455.1"/>
    </source>
</evidence>
<dbReference type="AlphaFoldDB" id="A0A2U8W097"/>
<reference evidence="3" key="1">
    <citation type="submission" date="2018-05" db="EMBL/GenBank/DDBJ databases">
        <title>Complete Genome Sequence of Methylobacterium sp. 17SD2-17.</title>
        <authorList>
            <person name="Srinivasan S."/>
        </authorList>
    </citation>
    <scope>NUCLEOTIDE SEQUENCE [LARGE SCALE GENOMIC DNA]</scope>
    <source>
        <strain evidence="3">17SD2-17</strain>
    </source>
</reference>
<organism evidence="2 3">
    <name type="scientific">Methylobacterium durans</name>
    <dbReference type="NCBI Taxonomy" id="2202825"/>
    <lineage>
        <taxon>Bacteria</taxon>
        <taxon>Pseudomonadati</taxon>
        <taxon>Pseudomonadota</taxon>
        <taxon>Alphaproteobacteria</taxon>
        <taxon>Hyphomicrobiales</taxon>
        <taxon>Methylobacteriaceae</taxon>
        <taxon>Methylobacterium</taxon>
    </lineage>
</organism>
<proteinExistence type="predicted"/>
<evidence type="ECO:0000313" key="3">
    <source>
        <dbReference type="Proteomes" id="UP000245926"/>
    </source>
</evidence>
<dbReference type="Proteomes" id="UP000245926">
    <property type="component" value="Chromosome"/>
</dbReference>
<name>A0A2U8W097_9HYPH</name>
<accession>A0A2U8W097</accession>
<evidence type="ECO:0000256" key="1">
    <source>
        <dbReference type="SAM" id="MobiDB-lite"/>
    </source>
</evidence>
<dbReference type="EMBL" id="CP029550">
    <property type="protein sequence ID" value="AWN39455.1"/>
    <property type="molecule type" value="Genomic_DNA"/>
</dbReference>
<keyword evidence="3" id="KW-1185">Reference proteome</keyword>